<dbReference type="InterPro" id="IPR036388">
    <property type="entry name" value="WH-like_DNA-bd_sf"/>
</dbReference>
<dbReference type="NCBIfam" id="NF033788">
    <property type="entry name" value="HTH_metalloreg"/>
    <property type="match status" value="1"/>
</dbReference>
<dbReference type="CDD" id="cd00090">
    <property type="entry name" value="HTH_ARSR"/>
    <property type="match status" value="1"/>
</dbReference>
<keyword evidence="3" id="KW-0804">Transcription</keyword>
<dbReference type="Proteomes" id="UP000318212">
    <property type="component" value="Unassembled WGS sequence"/>
</dbReference>
<dbReference type="InterPro" id="IPR036390">
    <property type="entry name" value="WH_DNA-bd_sf"/>
</dbReference>
<comment type="caution">
    <text evidence="5">The sequence shown here is derived from an EMBL/GenBank/DDBJ whole genome shotgun (WGS) entry which is preliminary data.</text>
</comment>
<dbReference type="PANTHER" id="PTHR43132:SF2">
    <property type="entry name" value="ARSENICAL RESISTANCE OPERON REPRESSOR ARSR-RELATED"/>
    <property type="match status" value="1"/>
</dbReference>
<accession>A0A508AXZ3</accession>
<gene>
    <name evidence="5" type="ORF">FKV25_03550</name>
</gene>
<evidence type="ECO:0000256" key="1">
    <source>
        <dbReference type="ARBA" id="ARBA00023015"/>
    </source>
</evidence>
<dbReference type="Gene3D" id="1.10.10.10">
    <property type="entry name" value="Winged helix-like DNA-binding domain superfamily/Winged helix DNA-binding domain"/>
    <property type="match status" value="1"/>
</dbReference>
<evidence type="ECO:0000256" key="3">
    <source>
        <dbReference type="ARBA" id="ARBA00023163"/>
    </source>
</evidence>
<reference evidence="5 6" key="1">
    <citation type="submission" date="2019-06" db="EMBL/GenBank/DDBJ databases">
        <title>Lysobacter alkalisoli sp. nov. isolated from saline soil.</title>
        <authorList>
            <person name="Sun J.-Q."/>
            <person name="Xu L."/>
        </authorList>
    </citation>
    <scope>NUCLEOTIDE SEQUENCE [LARGE SCALE GENOMIC DNA]</scope>
    <source>
        <strain evidence="5 6">JCM 31130</strain>
    </source>
</reference>
<dbReference type="EMBL" id="VICE01000035">
    <property type="protein sequence ID" value="TQD50732.1"/>
    <property type="molecule type" value="Genomic_DNA"/>
</dbReference>
<dbReference type="SMART" id="SM00418">
    <property type="entry name" value="HTH_ARSR"/>
    <property type="match status" value="1"/>
</dbReference>
<keyword evidence="6" id="KW-1185">Reference proteome</keyword>
<proteinExistence type="predicted"/>
<name>A0A508AXZ3_9GAMM</name>
<keyword evidence="1" id="KW-0805">Transcription regulation</keyword>
<dbReference type="PRINTS" id="PR00778">
    <property type="entry name" value="HTHARSR"/>
</dbReference>
<evidence type="ECO:0000259" key="4">
    <source>
        <dbReference type="PROSITE" id="PS50987"/>
    </source>
</evidence>
<sequence length="96" mass="10453">MQVHAADASTLLRTLGNPQRLMILCHLVEGELGVGELHARLALSQSALSQHLAVLREAGIVDTRREGVQVFYRLQPGPAQQVMATLHDIYCGPSAR</sequence>
<dbReference type="InterPro" id="IPR011991">
    <property type="entry name" value="ArsR-like_HTH"/>
</dbReference>
<dbReference type="InterPro" id="IPR001845">
    <property type="entry name" value="HTH_ArsR_DNA-bd_dom"/>
</dbReference>
<feature type="domain" description="HTH arsR-type" evidence="4">
    <location>
        <begin position="1"/>
        <end position="94"/>
    </location>
</feature>
<protein>
    <submittedName>
        <fullName evidence="5">Winged helix-turn-helix transcriptional regulator</fullName>
    </submittedName>
</protein>
<evidence type="ECO:0000313" key="6">
    <source>
        <dbReference type="Proteomes" id="UP000318212"/>
    </source>
</evidence>
<evidence type="ECO:0000313" key="5">
    <source>
        <dbReference type="EMBL" id="TQD50732.1"/>
    </source>
</evidence>
<dbReference type="InterPro" id="IPR051011">
    <property type="entry name" value="Metal_resp_trans_reg"/>
</dbReference>
<organism evidence="5 6">
    <name type="scientific">Marilutibacter aestuarii</name>
    <dbReference type="NCBI Taxonomy" id="1706195"/>
    <lineage>
        <taxon>Bacteria</taxon>
        <taxon>Pseudomonadati</taxon>
        <taxon>Pseudomonadota</taxon>
        <taxon>Gammaproteobacteria</taxon>
        <taxon>Lysobacterales</taxon>
        <taxon>Lysobacteraceae</taxon>
        <taxon>Marilutibacter</taxon>
    </lineage>
</organism>
<dbReference type="SUPFAM" id="SSF46785">
    <property type="entry name" value="Winged helix' DNA-binding domain"/>
    <property type="match status" value="1"/>
</dbReference>
<dbReference type="AlphaFoldDB" id="A0A508AXZ3"/>
<dbReference type="PROSITE" id="PS50987">
    <property type="entry name" value="HTH_ARSR_2"/>
    <property type="match status" value="1"/>
</dbReference>
<dbReference type="OrthoDB" id="9796124at2"/>
<dbReference type="GO" id="GO:0003700">
    <property type="term" value="F:DNA-binding transcription factor activity"/>
    <property type="evidence" value="ECO:0007669"/>
    <property type="project" value="InterPro"/>
</dbReference>
<dbReference type="GO" id="GO:0003677">
    <property type="term" value="F:DNA binding"/>
    <property type="evidence" value="ECO:0007669"/>
    <property type="project" value="UniProtKB-KW"/>
</dbReference>
<evidence type="ECO:0000256" key="2">
    <source>
        <dbReference type="ARBA" id="ARBA00023125"/>
    </source>
</evidence>
<keyword evidence="2" id="KW-0238">DNA-binding</keyword>
<dbReference type="PANTHER" id="PTHR43132">
    <property type="entry name" value="ARSENICAL RESISTANCE OPERON REPRESSOR ARSR-RELATED"/>
    <property type="match status" value="1"/>
</dbReference>
<dbReference type="Pfam" id="PF01022">
    <property type="entry name" value="HTH_5"/>
    <property type="match status" value="1"/>
</dbReference>